<feature type="signal peptide" evidence="1">
    <location>
        <begin position="1"/>
        <end position="22"/>
    </location>
</feature>
<keyword evidence="3" id="KW-1185">Reference proteome</keyword>
<sequence>MKLLSFLLASACAALAASPAKAGEFAVSPVRIEFNGAARSQLLAITNAGDTPARFWSAARAGR</sequence>
<protein>
    <recommendedName>
        <fullName evidence="4">Molecular chaperone</fullName>
    </recommendedName>
</protein>
<dbReference type="EMBL" id="CP053418">
    <property type="protein sequence ID" value="QJW83736.1"/>
    <property type="molecule type" value="Genomic_DNA"/>
</dbReference>
<dbReference type="Proteomes" id="UP000500826">
    <property type="component" value="Chromosome"/>
</dbReference>
<accession>A0ABX6P3N4</accession>
<evidence type="ECO:0000313" key="3">
    <source>
        <dbReference type="Proteomes" id="UP000500826"/>
    </source>
</evidence>
<evidence type="ECO:0008006" key="4">
    <source>
        <dbReference type="Google" id="ProtNLM"/>
    </source>
</evidence>
<reference evidence="2 3" key="1">
    <citation type="submission" date="2020-05" db="EMBL/GenBank/DDBJ databases">
        <title>Ramlibacter rhizophilus sp. nov., isolated from rhizosphere soil of national flower Mugunghwa from South Korea.</title>
        <authorList>
            <person name="Zheng-Fei Y."/>
            <person name="Huan T."/>
        </authorList>
    </citation>
    <scope>NUCLEOTIDE SEQUENCE [LARGE SCALE GENOMIC DNA]</scope>
    <source>
        <strain evidence="2 3">H242</strain>
    </source>
</reference>
<organism evidence="2 3">
    <name type="scientific">Ramlibacter terrae</name>
    <dbReference type="NCBI Taxonomy" id="2732511"/>
    <lineage>
        <taxon>Bacteria</taxon>
        <taxon>Pseudomonadati</taxon>
        <taxon>Pseudomonadota</taxon>
        <taxon>Betaproteobacteria</taxon>
        <taxon>Burkholderiales</taxon>
        <taxon>Comamonadaceae</taxon>
        <taxon>Ramlibacter</taxon>
    </lineage>
</organism>
<keyword evidence="1" id="KW-0732">Signal</keyword>
<evidence type="ECO:0000256" key="1">
    <source>
        <dbReference type="SAM" id="SignalP"/>
    </source>
</evidence>
<name>A0ABX6P3N4_9BURK</name>
<feature type="chain" id="PRO_5045423118" description="Molecular chaperone" evidence="1">
    <location>
        <begin position="23"/>
        <end position="63"/>
    </location>
</feature>
<evidence type="ECO:0000313" key="2">
    <source>
        <dbReference type="EMBL" id="QJW83736.1"/>
    </source>
</evidence>
<proteinExistence type="predicted"/>
<gene>
    <name evidence="2" type="ORF">HK414_06015</name>
</gene>